<dbReference type="EMBL" id="NEVH01006736">
    <property type="protein sequence ID" value="PNF36724.1"/>
    <property type="molecule type" value="Genomic_DNA"/>
</dbReference>
<evidence type="ECO:0000259" key="2">
    <source>
        <dbReference type="PROSITE" id="PS50106"/>
    </source>
</evidence>
<dbReference type="PANTHER" id="PTHR11324:SF16">
    <property type="entry name" value="PDZ DOMAIN-CONTAINING PROTEIN 2"/>
    <property type="match status" value="1"/>
</dbReference>
<protein>
    <recommendedName>
        <fullName evidence="2">PDZ domain-containing protein</fullName>
    </recommendedName>
</protein>
<dbReference type="OrthoDB" id="6022711at2759"/>
<gene>
    <name evidence="3" type="ORF">B7P43_G12354</name>
</gene>
<dbReference type="PANTHER" id="PTHR11324">
    <property type="entry name" value="IL16-RELATED"/>
    <property type="match status" value="1"/>
</dbReference>
<evidence type="ECO:0000256" key="1">
    <source>
        <dbReference type="SAM" id="MobiDB-lite"/>
    </source>
</evidence>
<accession>A0A2J7R7A8</accession>
<reference evidence="3 4" key="1">
    <citation type="submission" date="2017-12" db="EMBL/GenBank/DDBJ databases">
        <title>Hemimetabolous genomes reveal molecular basis of termite eusociality.</title>
        <authorList>
            <person name="Harrison M.C."/>
            <person name="Jongepier E."/>
            <person name="Robertson H.M."/>
            <person name="Arning N."/>
            <person name="Bitard-Feildel T."/>
            <person name="Chao H."/>
            <person name="Childers C.P."/>
            <person name="Dinh H."/>
            <person name="Doddapaneni H."/>
            <person name="Dugan S."/>
            <person name="Gowin J."/>
            <person name="Greiner C."/>
            <person name="Han Y."/>
            <person name="Hu H."/>
            <person name="Hughes D.S.T."/>
            <person name="Huylmans A.-K."/>
            <person name="Kemena C."/>
            <person name="Kremer L.P.M."/>
            <person name="Lee S.L."/>
            <person name="Lopez-Ezquerra A."/>
            <person name="Mallet L."/>
            <person name="Monroy-Kuhn J.M."/>
            <person name="Moser A."/>
            <person name="Murali S.C."/>
            <person name="Muzny D.M."/>
            <person name="Otani S."/>
            <person name="Piulachs M.-D."/>
            <person name="Poelchau M."/>
            <person name="Qu J."/>
            <person name="Schaub F."/>
            <person name="Wada-Katsumata A."/>
            <person name="Worley K.C."/>
            <person name="Xie Q."/>
            <person name="Ylla G."/>
            <person name="Poulsen M."/>
            <person name="Gibbs R.A."/>
            <person name="Schal C."/>
            <person name="Richards S."/>
            <person name="Belles X."/>
            <person name="Korb J."/>
            <person name="Bornberg-Bauer E."/>
        </authorList>
    </citation>
    <scope>NUCLEOTIDE SEQUENCE [LARGE SCALE GENOMIC DNA]</scope>
    <source>
        <tissue evidence="3">Whole body</tissue>
    </source>
</reference>
<feature type="domain" description="PDZ" evidence="2">
    <location>
        <begin position="123"/>
        <end position="175"/>
    </location>
</feature>
<dbReference type="InterPro" id="IPR001478">
    <property type="entry name" value="PDZ"/>
</dbReference>
<dbReference type="SUPFAM" id="SSF50156">
    <property type="entry name" value="PDZ domain-like"/>
    <property type="match status" value="1"/>
</dbReference>
<dbReference type="PROSITE" id="PS50106">
    <property type="entry name" value="PDZ"/>
    <property type="match status" value="1"/>
</dbReference>
<evidence type="ECO:0000313" key="3">
    <source>
        <dbReference type="EMBL" id="PNF36724.1"/>
    </source>
</evidence>
<dbReference type="InterPro" id="IPR036034">
    <property type="entry name" value="PDZ_sf"/>
</dbReference>
<dbReference type="AlphaFoldDB" id="A0A2J7R7A8"/>
<dbReference type="STRING" id="105785.A0A2J7R7A8"/>
<keyword evidence="4" id="KW-1185">Reference proteome</keyword>
<feature type="region of interest" description="Disordered" evidence="1">
    <location>
        <begin position="83"/>
        <end position="104"/>
    </location>
</feature>
<proteinExistence type="predicted"/>
<organism evidence="3 4">
    <name type="scientific">Cryptotermes secundus</name>
    <dbReference type="NCBI Taxonomy" id="105785"/>
    <lineage>
        <taxon>Eukaryota</taxon>
        <taxon>Metazoa</taxon>
        <taxon>Ecdysozoa</taxon>
        <taxon>Arthropoda</taxon>
        <taxon>Hexapoda</taxon>
        <taxon>Insecta</taxon>
        <taxon>Pterygota</taxon>
        <taxon>Neoptera</taxon>
        <taxon>Polyneoptera</taxon>
        <taxon>Dictyoptera</taxon>
        <taxon>Blattodea</taxon>
        <taxon>Blattoidea</taxon>
        <taxon>Termitoidae</taxon>
        <taxon>Kalotermitidae</taxon>
        <taxon>Cryptotermitinae</taxon>
        <taxon>Cryptotermes</taxon>
    </lineage>
</organism>
<dbReference type="Gene3D" id="2.30.42.10">
    <property type="match status" value="1"/>
</dbReference>
<dbReference type="Proteomes" id="UP000235965">
    <property type="component" value="Unassembled WGS sequence"/>
</dbReference>
<sequence>MTTLGEAENSTIIHDSSPKTRRNFAVIGKSSKTLGTGGRESLPDTNFEMIIKDHRHSMAMSSPCSPVSSPASVPLSIRHSTASLPHSRLSSAGTSPGTPAGSPTSRPGFLAAVCSSAPVTLHAVVFEKGVGKKSLGFSIVGGRDSPKGHMGIFVKTIFPTGQAAEAGTLFEGEDLNTCTCMNTGPVITLKCLFHSCWEVIPAKEIILLLLAKVDLSRHIQ</sequence>
<evidence type="ECO:0000313" key="4">
    <source>
        <dbReference type="Proteomes" id="UP000235965"/>
    </source>
</evidence>
<dbReference type="InParanoid" id="A0A2J7R7A8"/>
<comment type="caution">
    <text evidence="3">The sequence shown here is derived from an EMBL/GenBank/DDBJ whole genome shotgun (WGS) entry which is preliminary data.</text>
</comment>
<name>A0A2J7R7A8_9NEOP</name>